<keyword evidence="2" id="KW-1133">Transmembrane helix</keyword>
<dbReference type="EMBL" id="HBET01014518">
    <property type="protein sequence ID" value="CAD8565418.1"/>
    <property type="molecule type" value="Transcribed_RNA"/>
</dbReference>
<dbReference type="AlphaFoldDB" id="A0A7S0PCC9"/>
<keyword evidence="2" id="KW-0812">Transmembrane</keyword>
<gene>
    <name evidence="3" type="ORF">CROE0942_LOCUS9796</name>
</gene>
<evidence type="ECO:0000256" key="2">
    <source>
        <dbReference type="SAM" id="Phobius"/>
    </source>
</evidence>
<protein>
    <submittedName>
        <fullName evidence="3">Uncharacterized protein</fullName>
    </submittedName>
</protein>
<accession>A0A7S0PCC9</accession>
<evidence type="ECO:0000256" key="1">
    <source>
        <dbReference type="SAM" id="MobiDB-lite"/>
    </source>
</evidence>
<feature type="transmembrane region" description="Helical" evidence="2">
    <location>
        <begin position="400"/>
        <end position="424"/>
    </location>
</feature>
<sequence>MSISDDAKLIEGKAGPVEADSQAGQDTESHDAVSRDNSERRDQAGPLLSVGKPPHQDRGHITSSLRSMGEPKLGAAAGYESDSAIVAGKPLRPRPERRHSSVMGNLAVTLARLAANDQGGVGSVYNGSVAGGVEVTGKSRGGQEQNAGCCGPAACSWIPSWMRACCGGKAGRSIRPRGSSLPRSIRVAGLALLAIVLAAFSISILVLLGTQQDSEALHLAGIRSSEAAEVQLWALRLVTGAARGVSATETSFARVQLREHADKLLQVHNTILFRNPSGPAGGSNALDSVPSTGAQSNRLFEPSCLRSEARSGACLHSDHPFRATTVAGMHGLLLRVVAEARALSEQTLQQLQKGPDDNSAFLFVWTATQADLRDGLEDSAKDYQDAILLLLSVRRLADSLALLCLLAAVISINVVLVQPFILRISAETQRAAKMVSLLPPEVDIRKLLPKNRHHGRSTGPARARA</sequence>
<feature type="compositionally biased region" description="Basic and acidic residues" evidence="1">
    <location>
        <begin position="1"/>
        <end position="11"/>
    </location>
</feature>
<reference evidence="3" key="1">
    <citation type="submission" date="2021-01" db="EMBL/GenBank/DDBJ databases">
        <authorList>
            <person name="Corre E."/>
            <person name="Pelletier E."/>
            <person name="Niang G."/>
            <person name="Scheremetjew M."/>
            <person name="Finn R."/>
            <person name="Kale V."/>
            <person name="Holt S."/>
            <person name="Cochrane G."/>
            <person name="Meng A."/>
            <person name="Brown T."/>
            <person name="Cohen L."/>
        </authorList>
    </citation>
    <scope>NUCLEOTIDE SEQUENCE</scope>
    <source>
        <strain evidence="3">E4-10</strain>
    </source>
</reference>
<feature type="compositionally biased region" description="Basic and acidic residues" evidence="1">
    <location>
        <begin position="27"/>
        <end position="43"/>
    </location>
</feature>
<feature type="region of interest" description="Disordered" evidence="1">
    <location>
        <begin position="1"/>
        <end position="68"/>
    </location>
</feature>
<feature type="transmembrane region" description="Helical" evidence="2">
    <location>
        <begin position="187"/>
        <end position="208"/>
    </location>
</feature>
<organism evidence="3">
    <name type="scientific">Cafeteria roenbergensis</name>
    <name type="common">Marine flagellate</name>
    <dbReference type="NCBI Taxonomy" id="33653"/>
    <lineage>
        <taxon>Eukaryota</taxon>
        <taxon>Sar</taxon>
        <taxon>Stramenopiles</taxon>
        <taxon>Bigyra</taxon>
        <taxon>Opalozoa</taxon>
        <taxon>Bicosoecida</taxon>
        <taxon>Cafeteriaceae</taxon>
        <taxon>Cafeteria</taxon>
    </lineage>
</organism>
<name>A0A7S0PCC9_CAFRO</name>
<dbReference type="PANTHER" id="PTHR31600">
    <property type="entry name" value="TINY MACROCYSTS PROTEIN B-RELATED"/>
    <property type="match status" value="1"/>
</dbReference>
<proteinExistence type="predicted"/>
<evidence type="ECO:0000313" key="3">
    <source>
        <dbReference type="EMBL" id="CAD8565418.1"/>
    </source>
</evidence>
<dbReference type="PANTHER" id="PTHR31600:SF2">
    <property type="entry name" value="GAMETE ENRICHED GENE 10 PROTEIN-RELATED"/>
    <property type="match status" value="1"/>
</dbReference>
<keyword evidence="2" id="KW-0472">Membrane</keyword>
<dbReference type="InterPro" id="IPR052994">
    <property type="entry name" value="Tiny_macrocysts_regulators"/>
</dbReference>